<gene>
    <name evidence="6" type="ORF">DFR74_12035</name>
</gene>
<dbReference type="SUPFAM" id="SSF53850">
    <property type="entry name" value="Periplasmic binding protein-like II"/>
    <property type="match status" value="1"/>
</dbReference>
<dbReference type="STRING" id="1210090.GCA_001613185_06088"/>
<name>A0A366CZA9_9NOCA</name>
<dbReference type="InterPro" id="IPR036388">
    <property type="entry name" value="WH-like_DNA-bd_sf"/>
</dbReference>
<accession>A0A366CZA9</accession>
<dbReference type="Gene3D" id="1.10.10.10">
    <property type="entry name" value="Winged helix-like DNA-binding domain superfamily/Winged helix DNA-binding domain"/>
    <property type="match status" value="1"/>
</dbReference>
<reference evidence="6 7" key="1">
    <citation type="submission" date="2018-06" db="EMBL/GenBank/DDBJ databases">
        <title>Genomic Encyclopedia of Type Strains, Phase IV (KMG-IV): sequencing the most valuable type-strain genomes for metagenomic binning, comparative biology and taxonomic classification.</title>
        <authorList>
            <person name="Goeker M."/>
        </authorList>
    </citation>
    <scope>NUCLEOTIDE SEQUENCE [LARGE SCALE GENOMIC DNA]</scope>
    <source>
        <strain evidence="6 7">DSM 44599</strain>
    </source>
</reference>
<dbReference type="PANTHER" id="PTHR30126:SF39">
    <property type="entry name" value="HTH-TYPE TRANSCRIPTIONAL REGULATOR CYSL"/>
    <property type="match status" value="1"/>
</dbReference>
<evidence type="ECO:0000256" key="4">
    <source>
        <dbReference type="ARBA" id="ARBA00023163"/>
    </source>
</evidence>
<dbReference type="GO" id="GO:0003700">
    <property type="term" value="F:DNA-binding transcription factor activity"/>
    <property type="evidence" value="ECO:0007669"/>
    <property type="project" value="InterPro"/>
</dbReference>
<sequence length="252" mass="27513">MRTFLAVYRTGSFTAAAKALAITRPTVTDHIGALERQLGRELFVRNAAGTTAAPHAHEMAAAFGDQLDHTDRFFLDEVEAGEAVPVLHVGGPAEFTTCCLIPALADVRHRLPALEMVFDVAGELITQLVAGRLDLIISTVRPREQGVTAWAVADEEFWLVCSPRLASAERDAIPTLPIVTYHRSLPIVRRYWTTIFGEQPDLEPALVLPNLLAVEAAVVHGYGMSVLPTISRTAASPPGNWCGWTARMRCHR</sequence>
<comment type="similarity">
    <text evidence="1">Belongs to the LysR transcriptional regulatory family.</text>
</comment>
<dbReference type="OrthoDB" id="8417889at2"/>
<dbReference type="RefSeq" id="WP_067513660.1">
    <property type="nucleotide sequence ID" value="NZ_CP107943.1"/>
</dbReference>
<dbReference type="PRINTS" id="PR00039">
    <property type="entry name" value="HTHLYSR"/>
</dbReference>
<dbReference type="AlphaFoldDB" id="A0A366CZA9"/>
<protein>
    <submittedName>
        <fullName evidence="6">DNA-binding transcriptional LysR family regulator</fullName>
    </submittedName>
</protein>
<dbReference type="InterPro" id="IPR000847">
    <property type="entry name" value="LysR_HTH_N"/>
</dbReference>
<organism evidence="6 7">
    <name type="scientific">Nocardia puris</name>
    <dbReference type="NCBI Taxonomy" id="208602"/>
    <lineage>
        <taxon>Bacteria</taxon>
        <taxon>Bacillati</taxon>
        <taxon>Actinomycetota</taxon>
        <taxon>Actinomycetes</taxon>
        <taxon>Mycobacteriales</taxon>
        <taxon>Nocardiaceae</taxon>
        <taxon>Nocardia</taxon>
    </lineage>
</organism>
<evidence type="ECO:0000256" key="1">
    <source>
        <dbReference type="ARBA" id="ARBA00009437"/>
    </source>
</evidence>
<dbReference type="PANTHER" id="PTHR30126">
    <property type="entry name" value="HTH-TYPE TRANSCRIPTIONAL REGULATOR"/>
    <property type="match status" value="1"/>
</dbReference>
<evidence type="ECO:0000313" key="6">
    <source>
        <dbReference type="EMBL" id="RBO83036.1"/>
    </source>
</evidence>
<keyword evidence="3 6" id="KW-0238">DNA-binding</keyword>
<dbReference type="InterPro" id="IPR005119">
    <property type="entry name" value="LysR_subst-bd"/>
</dbReference>
<evidence type="ECO:0000256" key="3">
    <source>
        <dbReference type="ARBA" id="ARBA00023125"/>
    </source>
</evidence>
<keyword evidence="2" id="KW-0805">Transcription regulation</keyword>
<evidence type="ECO:0000259" key="5">
    <source>
        <dbReference type="PROSITE" id="PS50931"/>
    </source>
</evidence>
<keyword evidence="7" id="KW-1185">Reference proteome</keyword>
<feature type="domain" description="HTH lysR-type" evidence="5">
    <location>
        <begin position="1"/>
        <end position="53"/>
    </location>
</feature>
<dbReference type="CDD" id="cd05466">
    <property type="entry name" value="PBP2_LTTR_substrate"/>
    <property type="match status" value="1"/>
</dbReference>
<dbReference type="Pfam" id="PF03466">
    <property type="entry name" value="LysR_substrate"/>
    <property type="match status" value="1"/>
</dbReference>
<dbReference type="InterPro" id="IPR036390">
    <property type="entry name" value="WH_DNA-bd_sf"/>
</dbReference>
<evidence type="ECO:0000256" key="2">
    <source>
        <dbReference type="ARBA" id="ARBA00023015"/>
    </source>
</evidence>
<keyword evidence="4" id="KW-0804">Transcription</keyword>
<dbReference type="GO" id="GO:0000976">
    <property type="term" value="F:transcription cis-regulatory region binding"/>
    <property type="evidence" value="ECO:0007669"/>
    <property type="project" value="TreeGrafter"/>
</dbReference>
<dbReference type="PROSITE" id="PS50931">
    <property type="entry name" value="HTH_LYSR"/>
    <property type="match status" value="1"/>
</dbReference>
<dbReference type="EMBL" id="QNRE01000020">
    <property type="protein sequence ID" value="RBO83036.1"/>
    <property type="molecule type" value="Genomic_DNA"/>
</dbReference>
<evidence type="ECO:0000313" key="7">
    <source>
        <dbReference type="Proteomes" id="UP000252586"/>
    </source>
</evidence>
<proteinExistence type="inferred from homology"/>
<dbReference type="Proteomes" id="UP000252586">
    <property type="component" value="Unassembled WGS sequence"/>
</dbReference>
<comment type="caution">
    <text evidence="6">The sequence shown here is derived from an EMBL/GenBank/DDBJ whole genome shotgun (WGS) entry which is preliminary data.</text>
</comment>
<dbReference type="SUPFAM" id="SSF46785">
    <property type="entry name" value="Winged helix' DNA-binding domain"/>
    <property type="match status" value="1"/>
</dbReference>
<dbReference type="Pfam" id="PF00126">
    <property type="entry name" value="HTH_1"/>
    <property type="match status" value="1"/>
</dbReference>
<dbReference type="Gene3D" id="3.40.190.10">
    <property type="entry name" value="Periplasmic binding protein-like II"/>
    <property type="match status" value="2"/>
</dbReference>